<dbReference type="Proteomes" id="UP001519460">
    <property type="component" value="Unassembled WGS sequence"/>
</dbReference>
<protein>
    <submittedName>
        <fullName evidence="2">Uncharacterized protein</fullName>
    </submittedName>
</protein>
<keyword evidence="1" id="KW-0812">Transmembrane</keyword>
<keyword evidence="1" id="KW-1133">Transmembrane helix</keyword>
<name>A0ABD0LT47_9CAEN</name>
<accession>A0ABD0LT47</accession>
<organism evidence="2 3">
    <name type="scientific">Batillaria attramentaria</name>
    <dbReference type="NCBI Taxonomy" id="370345"/>
    <lineage>
        <taxon>Eukaryota</taxon>
        <taxon>Metazoa</taxon>
        <taxon>Spiralia</taxon>
        <taxon>Lophotrochozoa</taxon>
        <taxon>Mollusca</taxon>
        <taxon>Gastropoda</taxon>
        <taxon>Caenogastropoda</taxon>
        <taxon>Sorbeoconcha</taxon>
        <taxon>Cerithioidea</taxon>
        <taxon>Batillariidae</taxon>
        <taxon>Batillaria</taxon>
    </lineage>
</organism>
<keyword evidence="3" id="KW-1185">Reference proteome</keyword>
<dbReference type="AlphaFoldDB" id="A0ABD0LT47"/>
<proteinExistence type="predicted"/>
<evidence type="ECO:0000256" key="1">
    <source>
        <dbReference type="SAM" id="Phobius"/>
    </source>
</evidence>
<feature type="transmembrane region" description="Helical" evidence="1">
    <location>
        <begin position="70"/>
        <end position="90"/>
    </location>
</feature>
<evidence type="ECO:0000313" key="3">
    <source>
        <dbReference type="Proteomes" id="UP001519460"/>
    </source>
</evidence>
<dbReference type="EMBL" id="JACVVK020000026">
    <property type="protein sequence ID" value="KAK7502293.1"/>
    <property type="molecule type" value="Genomic_DNA"/>
</dbReference>
<sequence>MRAAPTRTNFLCSQSWSRNDSGTDRTRSVVQTVMPQQQQQHYEPSAQGRMNGRELHITTRIVVVVRIRQCASYTSPCLSGLFLLVVVVVFCF</sequence>
<gene>
    <name evidence="2" type="ORF">BaRGS_00006246</name>
</gene>
<evidence type="ECO:0000313" key="2">
    <source>
        <dbReference type="EMBL" id="KAK7502293.1"/>
    </source>
</evidence>
<reference evidence="2 3" key="1">
    <citation type="journal article" date="2023" name="Sci. Data">
        <title>Genome assembly of the Korean intertidal mud-creeper Batillaria attramentaria.</title>
        <authorList>
            <person name="Patra A.K."/>
            <person name="Ho P.T."/>
            <person name="Jun S."/>
            <person name="Lee S.J."/>
            <person name="Kim Y."/>
            <person name="Won Y.J."/>
        </authorList>
    </citation>
    <scope>NUCLEOTIDE SEQUENCE [LARGE SCALE GENOMIC DNA]</scope>
    <source>
        <strain evidence="2">Wonlab-2016</strain>
    </source>
</reference>
<comment type="caution">
    <text evidence="2">The sequence shown here is derived from an EMBL/GenBank/DDBJ whole genome shotgun (WGS) entry which is preliminary data.</text>
</comment>
<keyword evidence="1" id="KW-0472">Membrane</keyword>